<reference evidence="2 3" key="1">
    <citation type="submission" date="2018-07" db="EMBL/GenBank/DDBJ databases">
        <title>High-quality-draft genome sequence of Gaiella occulta.</title>
        <authorList>
            <person name="Severino R."/>
            <person name="Froufe H.J.C."/>
            <person name="Rainey F.A."/>
            <person name="Barroso C."/>
            <person name="Albuquerque L."/>
            <person name="Lobo-Da-Cunha A."/>
            <person name="Da Costa M.S."/>
            <person name="Egas C."/>
        </authorList>
    </citation>
    <scope>NUCLEOTIDE SEQUENCE [LARGE SCALE GENOMIC DNA]</scope>
    <source>
        <strain evidence="2 3">F2-233</strain>
    </source>
</reference>
<dbReference type="PANTHER" id="PTHR30411:SF1">
    <property type="entry name" value="CYTOPLASMIC PROTEIN"/>
    <property type="match status" value="1"/>
</dbReference>
<comment type="caution">
    <text evidence="2">The sequence shown here is derived from an EMBL/GenBank/DDBJ whole genome shotgun (WGS) entry which is preliminary data.</text>
</comment>
<proteinExistence type="predicted"/>
<dbReference type="Proteomes" id="UP000254134">
    <property type="component" value="Unassembled WGS sequence"/>
</dbReference>
<evidence type="ECO:0000259" key="1">
    <source>
        <dbReference type="Pfam" id="PF04073"/>
    </source>
</evidence>
<dbReference type="InterPro" id="IPR036754">
    <property type="entry name" value="YbaK/aa-tRNA-synt-asso_dom_sf"/>
</dbReference>
<dbReference type="AlphaFoldDB" id="A0A7M2YVY1"/>
<reference evidence="3" key="2">
    <citation type="journal article" date="2019" name="MicrobiologyOpen">
        <title>High-quality draft genome sequence of Gaiella occulta isolated from a 150 meter deep mineral water borehole and comparison with the genome sequences of other deep-branching lineages of the phylum Actinobacteria.</title>
        <authorList>
            <person name="Severino R."/>
            <person name="Froufe H.J.C."/>
            <person name="Barroso C."/>
            <person name="Albuquerque L."/>
            <person name="Lobo-da-Cunha A."/>
            <person name="da Costa M.S."/>
            <person name="Egas C."/>
        </authorList>
    </citation>
    <scope>NUCLEOTIDE SEQUENCE [LARGE SCALE GENOMIC DNA]</scope>
    <source>
        <strain evidence="3">F2-233</strain>
    </source>
</reference>
<dbReference type="RefSeq" id="WP_181813510.1">
    <property type="nucleotide sequence ID" value="NZ_QQZY01000004.1"/>
</dbReference>
<accession>A0A7M2YVY1</accession>
<dbReference type="PANTHER" id="PTHR30411">
    <property type="entry name" value="CYTOPLASMIC PROTEIN"/>
    <property type="match status" value="1"/>
</dbReference>
<feature type="domain" description="YbaK/aminoacyl-tRNA synthetase-associated" evidence="1">
    <location>
        <begin position="29"/>
        <end position="144"/>
    </location>
</feature>
<dbReference type="Pfam" id="PF04073">
    <property type="entry name" value="tRNA_edit"/>
    <property type="match status" value="1"/>
</dbReference>
<keyword evidence="3" id="KW-1185">Reference proteome</keyword>
<dbReference type="CDD" id="cd04332">
    <property type="entry name" value="YbaK_like"/>
    <property type="match status" value="1"/>
</dbReference>
<evidence type="ECO:0000313" key="3">
    <source>
        <dbReference type="Proteomes" id="UP000254134"/>
    </source>
</evidence>
<dbReference type="SUPFAM" id="SSF55826">
    <property type="entry name" value="YbaK/ProRS associated domain"/>
    <property type="match status" value="1"/>
</dbReference>
<evidence type="ECO:0000313" key="2">
    <source>
        <dbReference type="EMBL" id="RDI74236.1"/>
    </source>
</evidence>
<sequence>MPGTMKVAPLIDVLDREGVAYELLEHARTERAVAEAEALGLPPHEVAKTLVVATPEGNARVVLPASERLDMHKLRDVVGGGKETRLLAEEDLVRAYPEFELGAVPPVGGPRERVILDRRLATRDTLVIEAGAHDRSVRLRPQALIVAAGALVEDVCCD</sequence>
<gene>
    <name evidence="2" type="ORF">Gocc_1812</name>
</gene>
<dbReference type="GO" id="GO:0002161">
    <property type="term" value="F:aminoacyl-tRNA deacylase activity"/>
    <property type="evidence" value="ECO:0007669"/>
    <property type="project" value="InterPro"/>
</dbReference>
<organism evidence="2 3">
    <name type="scientific">Gaiella occulta</name>
    <dbReference type="NCBI Taxonomy" id="1002870"/>
    <lineage>
        <taxon>Bacteria</taxon>
        <taxon>Bacillati</taxon>
        <taxon>Actinomycetota</taxon>
        <taxon>Thermoleophilia</taxon>
        <taxon>Gaiellales</taxon>
        <taxon>Gaiellaceae</taxon>
        <taxon>Gaiella</taxon>
    </lineage>
</organism>
<dbReference type="Gene3D" id="3.90.960.10">
    <property type="entry name" value="YbaK/aminoacyl-tRNA synthetase-associated domain"/>
    <property type="match status" value="1"/>
</dbReference>
<protein>
    <recommendedName>
        <fullName evidence="1">YbaK/aminoacyl-tRNA synthetase-associated domain-containing protein</fullName>
    </recommendedName>
</protein>
<dbReference type="EMBL" id="QQZY01000004">
    <property type="protein sequence ID" value="RDI74236.1"/>
    <property type="molecule type" value="Genomic_DNA"/>
</dbReference>
<name>A0A7M2YVY1_9ACTN</name>
<dbReference type="InterPro" id="IPR007214">
    <property type="entry name" value="YbaK/aa-tRNA-synth-assoc-dom"/>
</dbReference>